<name>A0AAX6GRG7_IRIPA</name>
<accession>A0AAX6GRG7</accession>
<comment type="caution">
    <text evidence="2">The sequence shown here is derived from an EMBL/GenBank/DDBJ whole genome shotgun (WGS) entry which is preliminary data.</text>
</comment>
<sequence length="104" mass="11648">MVPTRLPNRTRPPTEKPSRRFDTEKEKKKGRSFLRIFFRRSPAPRCSAARRCVATPPSLPPTYSHSVLRSFTSSSTGAFASVADNTLNLVPTSQIEVRWRSGGT</sequence>
<organism evidence="2 3">
    <name type="scientific">Iris pallida</name>
    <name type="common">Sweet iris</name>
    <dbReference type="NCBI Taxonomy" id="29817"/>
    <lineage>
        <taxon>Eukaryota</taxon>
        <taxon>Viridiplantae</taxon>
        <taxon>Streptophyta</taxon>
        <taxon>Embryophyta</taxon>
        <taxon>Tracheophyta</taxon>
        <taxon>Spermatophyta</taxon>
        <taxon>Magnoliopsida</taxon>
        <taxon>Liliopsida</taxon>
        <taxon>Asparagales</taxon>
        <taxon>Iridaceae</taxon>
        <taxon>Iridoideae</taxon>
        <taxon>Irideae</taxon>
        <taxon>Iris</taxon>
    </lineage>
</organism>
<reference evidence="2" key="2">
    <citation type="submission" date="2023-04" db="EMBL/GenBank/DDBJ databases">
        <authorList>
            <person name="Bruccoleri R.E."/>
            <person name="Oakeley E.J."/>
            <person name="Faust A.-M."/>
            <person name="Dessus-Babus S."/>
            <person name="Altorfer M."/>
            <person name="Burckhardt D."/>
            <person name="Oertli M."/>
            <person name="Naumann U."/>
            <person name="Petersen F."/>
            <person name="Wong J."/>
        </authorList>
    </citation>
    <scope>NUCLEOTIDE SEQUENCE</scope>
    <source>
        <strain evidence="2">GSM-AAB239-AS_SAM_17_03QT</strain>
        <tissue evidence="2">Leaf</tissue>
    </source>
</reference>
<feature type="compositionally biased region" description="Low complexity" evidence="1">
    <location>
        <begin position="1"/>
        <end position="11"/>
    </location>
</feature>
<keyword evidence="3" id="KW-1185">Reference proteome</keyword>
<gene>
    <name evidence="2" type="ORF">M6B38_352405</name>
</gene>
<evidence type="ECO:0000313" key="2">
    <source>
        <dbReference type="EMBL" id="KAJ6830838.1"/>
    </source>
</evidence>
<proteinExistence type="predicted"/>
<evidence type="ECO:0000313" key="3">
    <source>
        <dbReference type="Proteomes" id="UP001140949"/>
    </source>
</evidence>
<feature type="compositionally biased region" description="Basic and acidic residues" evidence="1">
    <location>
        <begin position="12"/>
        <end position="27"/>
    </location>
</feature>
<dbReference type="EMBL" id="JANAVB010017196">
    <property type="protein sequence ID" value="KAJ6830838.1"/>
    <property type="molecule type" value="Genomic_DNA"/>
</dbReference>
<feature type="region of interest" description="Disordered" evidence="1">
    <location>
        <begin position="1"/>
        <end position="28"/>
    </location>
</feature>
<evidence type="ECO:0000256" key="1">
    <source>
        <dbReference type="SAM" id="MobiDB-lite"/>
    </source>
</evidence>
<protein>
    <submittedName>
        <fullName evidence="2">Uncharacterized protein</fullName>
    </submittedName>
</protein>
<dbReference type="AlphaFoldDB" id="A0AAX6GRG7"/>
<dbReference type="Proteomes" id="UP001140949">
    <property type="component" value="Unassembled WGS sequence"/>
</dbReference>
<reference evidence="2" key="1">
    <citation type="journal article" date="2023" name="GigaByte">
        <title>Genome assembly of the bearded iris, Iris pallida Lam.</title>
        <authorList>
            <person name="Bruccoleri R.E."/>
            <person name="Oakeley E.J."/>
            <person name="Faust A.M.E."/>
            <person name="Altorfer M."/>
            <person name="Dessus-Babus S."/>
            <person name="Burckhardt D."/>
            <person name="Oertli M."/>
            <person name="Naumann U."/>
            <person name="Petersen F."/>
            <person name="Wong J."/>
        </authorList>
    </citation>
    <scope>NUCLEOTIDE SEQUENCE</scope>
    <source>
        <strain evidence="2">GSM-AAB239-AS_SAM_17_03QT</strain>
    </source>
</reference>